<dbReference type="KEGG" id="vg:15009976"/>
<gene>
    <name evidence="1" type="ORF">CGPG_00078</name>
    <name evidence="2" type="ORF">PhiST_gp029</name>
</gene>
<protein>
    <submittedName>
        <fullName evidence="2">Structural protein</fullName>
    </submittedName>
</protein>
<name>M4SPV2_9CAUD</name>
<dbReference type="EMBL" id="HQ634192">
    <property type="protein sequence ID" value="AGH56776.1"/>
    <property type="molecule type" value="Genomic_DNA"/>
</dbReference>
<dbReference type="Proteomes" id="UP000203074">
    <property type="component" value="Segment"/>
</dbReference>
<reference evidence="2 3" key="2">
    <citation type="journal article" date="2013" name="Proc. Natl. Acad. Sci. U.S.A.">
        <title>Twelve previously unknown phage genera are ubiquitous in global oceans.</title>
        <authorList>
            <person name="Holmfeldt K."/>
            <person name="Solonenko N."/>
            <person name="Shah M."/>
            <person name="Corrier K."/>
            <person name="Riemann L."/>
            <person name="Verberkmoes N.C."/>
            <person name="Sullivan M.B."/>
        </authorList>
    </citation>
    <scope>NUCLEOTIDE SEQUENCE [LARGE SCALE GENOMIC DNA]</scope>
    <source>
        <strain evidence="2">PhiST</strain>
    </source>
</reference>
<keyword evidence="4" id="KW-1185">Reference proteome</keyword>
<dbReference type="Proteomes" id="UP000014729">
    <property type="component" value="Segment"/>
</dbReference>
<reference evidence="3" key="3">
    <citation type="submission" date="2013-03" db="EMBL/GenBank/DDBJ databases">
        <title>The Cellulophaga phages: a novel, diverse, and globally ubiquitous model system.</title>
        <authorList>
            <person name="Holmfeldt K."/>
            <person name="Solonenko N."/>
            <person name="Shah M."/>
            <person name="Corrier K."/>
            <person name="Riemann L."/>
            <person name="VerBerkmoes N.C."/>
            <person name="Sullivan M.B."/>
        </authorList>
    </citation>
    <scope>NUCLEOTIDE SEQUENCE [LARGE SCALE GENOMIC DNA]</scope>
</reference>
<dbReference type="EMBL" id="KC821604">
    <property type="protein sequence ID" value="AGO47168.1"/>
    <property type="molecule type" value="Genomic_DNA"/>
</dbReference>
<organism evidence="1 4">
    <name type="scientific">Cellulophaga phage phiST</name>
    <dbReference type="NCBI Taxonomy" id="756282"/>
    <lineage>
        <taxon>Viruses</taxon>
        <taxon>Duplodnaviria</taxon>
        <taxon>Heunggongvirae</taxon>
        <taxon>Uroviricota</taxon>
        <taxon>Caudoviricetes</taxon>
        <taxon>Cbastvirus</taxon>
        <taxon>Cbastvirus ST</taxon>
    </lineage>
</organism>
<evidence type="ECO:0000313" key="2">
    <source>
        <dbReference type="EMBL" id="AGO47168.1"/>
    </source>
</evidence>
<dbReference type="GeneID" id="15009976"/>
<evidence type="ECO:0000313" key="4">
    <source>
        <dbReference type="Proteomes" id="UP000203074"/>
    </source>
</evidence>
<evidence type="ECO:0000313" key="1">
    <source>
        <dbReference type="EMBL" id="AGH56776.1"/>
    </source>
</evidence>
<sequence>MSHRVGSIKNIRTIKALRGDELVIDLGREYQGELVAQMKKDHHQETFRQFDIKDNRYLILSREKTQDYYTQNKQFPIETIEGKWYFDVEITIEGKTRTIYTGTIFFENDITNSGGLEVLDPNIISINLDGGFSDSIPLIGKDLDAGGSQLVTYNLDGGNSNS</sequence>
<dbReference type="RefSeq" id="YP_007673459.1">
    <property type="nucleotide sequence ID" value="NC_020842.1"/>
</dbReference>
<proteinExistence type="predicted"/>
<evidence type="ECO:0000313" key="3">
    <source>
        <dbReference type="Proteomes" id="UP000014729"/>
    </source>
</evidence>
<accession>M4SPV2</accession>
<reference evidence="1 4" key="1">
    <citation type="submission" date="2010-11" db="EMBL/GenBank/DDBJ databases">
        <title>The Genome Sequence of Cellulophaga phage phiST.</title>
        <authorList>
            <consortium name="The Broad Institute Genome Sequencing Platform"/>
            <person name="Henn M.R."/>
            <person name="Reimann L."/>
            <person name="Holmfelt K."/>
            <person name="Levin J."/>
            <person name="Malboeuf C."/>
            <person name="Casali M."/>
            <person name="Russ C."/>
            <person name="Lennon N."/>
            <person name="Chapman S.B."/>
            <person name="Erlich R."/>
            <person name="Young S.K."/>
            <person name="Yandava C."/>
            <person name="Zeng Q."/>
            <person name="Alvarado L."/>
            <person name="Anderson S."/>
            <person name="Berlin A."/>
            <person name="Chen Z."/>
            <person name="Freedman E."/>
            <person name="Gellesch M."/>
            <person name="Goldberg J."/>
            <person name="Green L."/>
            <person name="Griggs A."/>
            <person name="Gujja S."/>
            <person name="Heilman E.R."/>
            <person name="Heiman D."/>
            <person name="Hollinger A."/>
            <person name="Howarth C."/>
            <person name="Larson L."/>
            <person name="Mehta T."/>
            <person name="Pearson M."/>
            <person name="Roberts A."/>
            <person name="Ryan E."/>
            <person name="Saif S."/>
            <person name="Shea T."/>
            <person name="Shenoy N."/>
            <person name="Sisk P."/>
            <person name="Stolte C."/>
            <person name="Sykes S."/>
            <person name="White J."/>
            <person name="Haas B."/>
            <person name="Nusbaum C."/>
            <person name="Birren B."/>
        </authorList>
    </citation>
    <scope>NUCLEOTIDE SEQUENCE [LARGE SCALE GENOMIC DNA]</scope>
    <source>
        <strain evidence="1">PhiST</strain>
        <strain evidence="4">phiST</strain>
    </source>
</reference>